<reference evidence="8" key="1">
    <citation type="submission" date="2022-11" db="EMBL/GenBank/DDBJ databases">
        <authorList>
            <person name="Scott C."/>
            <person name="Bruce N."/>
        </authorList>
    </citation>
    <scope>NUCLEOTIDE SEQUENCE</scope>
</reference>
<keyword evidence="3 6" id="KW-0812">Transmembrane</keyword>
<feature type="domain" description="Major facilitator superfamily (MFS) profile" evidence="7">
    <location>
        <begin position="47"/>
        <end position="289"/>
    </location>
</feature>
<evidence type="ECO:0000256" key="3">
    <source>
        <dbReference type="ARBA" id="ARBA00022692"/>
    </source>
</evidence>
<dbReference type="Pfam" id="PF07690">
    <property type="entry name" value="MFS_1"/>
    <property type="match status" value="1"/>
</dbReference>
<evidence type="ECO:0000256" key="2">
    <source>
        <dbReference type="ARBA" id="ARBA00022448"/>
    </source>
</evidence>
<feature type="transmembrane region" description="Helical" evidence="6">
    <location>
        <begin position="200"/>
        <end position="219"/>
    </location>
</feature>
<dbReference type="SUPFAM" id="SSF103473">
    <property type="entry name" value="MFS general substrate transporter"/>
    <property type="match status" value="1"/>
</dbReference>
<comment type="caution">
    <text evidence="8">The sequence shown here is derived from an EMBL/GenBank/DDBJ whole genome shotgun (WGS) entry which is preliminary data.</text>
</comment>
<organism evidence="8 9">
    <name type="scientific">Parascedosporium putredinis</name>
    <dbReference type="NCBI Taxonomy" id="1442378"/>
    <lineage>
        <taxon>Eukaryota</taxon>
        <taxon>Fungi</taxon>
        <taxon>Dikarya</taxon>
        <taxon>Ascomycota</taxon>
        <taxon>Pezizomycotina</taxon>
        <taxon>Sordariomycetes</taxon>
        <taxon>Hypocreomycetidae</taxon>
        <taxon>Microascales</taxon>
        <taxon>Microascaceae</taxon>
        <taxon>Parascedosporium</taxon>
    </lineage>
</organism>
<feature type="transmembrane region" description="Helical" evidence="6">
    <location>
        <begin position="171"/>
        <end position="188"/>
    </location>
</feature>
<proteinExistence type="predicted"/>
<keyword evidence="4 6" id="KW-1133">Transmembrane helix</keyword>
<keyword evidence="9" id="KW-1185">Reference proteome</keyword>
<dbReference type="PROSITE" id="PS50850">
    <property type="entry name" value="MFS"/>
    <property type="match status" value="1"/>
</dbReference>
<evidence type="ECO:0000256" key="1">
    <source>
        <dbReference type="ARBA" id="ARBA00004141"/>
    </source>
</evidence>
<name>A0A9P1MDR6_9PEZI</name>
<dbReference type="PANTHER" id="PTHR23501">
    <property type="entry name" value="MAJOR FACILITATOR SUPERFAMILY"/>
    <property type="match status" value="1"/>
</dbReference>
<evidence type="ECO:0000313" key="8">
    <source>
        <dbReference type="EMBL" id="CAI4217602.1"/>
    </source>
</evidence>
<evidence type="ECO:0000256" key="4">
    <source>
        <dbReference type="ARBA" id="ARBA00022989"/>
    </source>
</evidence>
<comment type="subcellular location">
    <subcellularLocation>
        <location evidence="1">Membrane</location>
        <topology evidence="1">Multi-pass membrane protein</topology>
    </subcellularLocation>
</comment>
<evidence type="ECO:0000313" key="9">
    <source>
        <dbReference type="Proteomes" id="UP000838763"/>
    </source>
</evidence>
<sequence length="289" mass="30178">MTGNLCGDVAASSSAASASDNNVAPAAAASSSADEGEYPTGFRLVATILALIFSIFLASLDMTIVATAIPKITDEFGGIDKVSWYGAAFFMTNGSYQTAWGKGYRFFSLKYTFLASVLVLEVGSLICALAPNPIVLILGRAITGLGAAGIGTGAYTIIAFIAPLTFLHMDVVGTSLIMGAIICFMLALEKGGQTEPWSSSVVIGTLVGFFVISIAFVVWEARMGERAVIVPRLVMTRSVGIGSLFAAFFAGSYLVVLYYMPIYFQSVAGVAPITSGIRNIPSSSPLPLP</sequence>
<accession>A0A9P1MDR6</accession>
<dbReference type="GO" id="GO:0005886">
    <property type="term" value="C:plasma membrane"/>
    <property type="evidence" value="ECO:0007669"/>
    <property type="project" value="TreeGrafter"/>
</dbReference>
<evidence type="ECO:0000259" key="7">
    <source>
        <dbReference type="PROSITE" id="PS50850"/>
    </source>
</evidence>
<dbReference type="Proteomes" id="UP000838763">
    <property type="component" value="Unassembled WGS sequence"/>
</dbReference>
<gene>
    <name evidence="8" type="ORF">PPNO1_LOCUS7208</name>
</gene>
<keyword evidence="5 6" id="KW-0472">Membrane</keyword>
<evidence type="ECO:0000256" key="5">
    <source>
        <dbReference type="ARBA" id="ARBA00023136"/>
    </source>
</evidence>
<dbReference type="GO" id="GO:0022857">
    <property type="term" value="F:transmembrane transporter activity"/>
    <property type="evidence" value="ECO:0007669"/>
    <property type="project" value="InterPro"/>
</dbReference>
<feature type="transmembrane region" description="Helical" evidence="6">
    <location>
        <begin position="82"/>
        <end position="99"/>
    </location>
</feature>
<feature type="transmembrane region" description="Helical" evidence="6">
    <location>
        <begin position="111"/>
        <end position="130"/>
    </location>
</feature>
<dbReference type="InterPro" id="IPR036259">
    <property type="entry name" value="MFS_trans_sf"/>
</dbReference>
<dbReference type="AlphaFoldDB" id="A0A9P1MDR6"/>
<dbReference type="Gene3D" id="1.20.1250.20">
    <property type="entry name" value="MFS general substrate transporter like domains"/>
    <property type="match status" value="1"/>
</dbReference>
<keyword evidence="2" id="KW-0813">Transport</keyword>
<evidence type="ECO:0000256" key="6">
    <source>
        <dbReference type="SAM" id="Phobius"/>
    </source>
</evidence>
<feature type="transmembrane region" description="Helical" evidence="6">
    <location>
        <begin position="44"/>
        <end position="70"/>
    </location>
</feature>
<dbReference type="OrthoDB" id="10021397at2759"/>
<feature type="transmembrane region" description="Helical" evidence="6">
    <location>
        <begin position="142"/>
        <end position="165"/>
    </location>
</feature>
<feature type="transmembrane region" description="Helical" evidence="6">
    <location>
        <begin position="239"/>
        <end position="259"/>
    </location>
</feature>
<dbReference type="InterPro" id="IPR011701">
    <property type="entry name" value="MFS"/>
</dbReference>
<protein>
    <recommendedName>
        <fullName evidence="7">Major facilitator superfamily (MFS) profile domain-containing protein</fullName>
    </recommendedName>
</protein>
<dbReference type="EMBL" id="CALLCH030000016">
    <property type="protein sequence ID" value="CAI4217602.1"/>
    <property type="molecule type" value="Genomic_DNA"/>
</dbReference>
<dbReference type="InterPro" id="IPR020846">
    <property type="entry name" value="MFS_dom"/>
</dbReference>
<dbReference type="PANTHER" id="PTHR23501:SF177">
    <property type="entry name" value="MAJOR FACILITATOR SUPERFAMILY (MFS) PROFILE DOMAIN-CONTAINING PROTEIN-RELATED"/>
    <property type="match status" value="1"/>
</dbReference>